<evidence type="ECO:0000313" key="1">
    <source>
        <dbReference type="EMBL" id="RGV27596.1"/>
    </source>
</evidence>
<accession>A0A412WK19</accession>
<comment type="caution">
    <text evidence="1">The sequence shown here is derived from an EMBL/GenBank/DDBJ whole genome shotgun (WGS) entry which is preliminary data.</text>
</comment>
<dbReference type="AlphaFoldDB" id="A0A412WK19"/>
<dbReference type="InterPro" id="IPR011042">
    <property type="entry name" value="6-blade_b-propeller_TolB-like"/>
</dbReference>
<sequence>MKLNFAMFRIKLNKSVYIISVLYTVLLWNCKNTGHSSDLRINNDSLFNRLIIIDLDSLEEKDLVTYPVRLEYLRKIEVGGSVFEVADKWPDSVEIVKLETAQECLMGVVKRIYVVDSLLFISDSNEKLFVFDRSGKFRNTIGTLGRGNDELLSMVDFCVDALKRNVYVFDLLRKKIFKYDFQGHLLDKLRFENEVVNHTSHIYWMPDGNIVAELDYFPGSNYHYAILDRNNDYQVKNYACPYGIPSTLPVAFDHTMQSCRGDHCWMLTLLSDTIYRYADGEIVPAMVVKSNARPVTAEVLFRQNWETAFHADADLLRWGYSTGISKIWATDRFLYFTYRDMKDWYVVCWDRIACKGYKYKQYPRGNIFMPGGFIATCADAFIGAVSALDFLTPPEGVGGKERAQWKEWIKGIQEDDNPILLLYYVRK</sequence>
<dbReference type="Pfam" id="PF17170">
    <property type="entry name" value="DUF5128"/>
    <property type="match status" value="1"/>
</dbReference>
<name>A0A412WK19_9BACT</name>
<proteinExistence type="predicted"/>
<dbReference type="Gene3D" id="2.120.10.30">
    <property type="entry name" value="TolB, C-terminal domain"/>
    <property type="match status" value="1"/>
</dbReference>
<reference evidence="1 2" key="1">
    <citation type="submission" date="2018-08" db="EMBL/GenBank/DDBJ databases">
        <title>A genome reference for cultivated species of the human gut microbiota.</title>
        <authorList>
            <person name="Zou Y."/>
            <person name="Xue W."/>
            <person name="Luo G."/>
        </authorList>
    </citation>
    <scope>NUCLEOTIDE SEQUENCE [LARGE SCALE GENOMIC DNA]</scope>
    <source>
        <strain evidence="1 2">AF14-6AC</strain>
    </source>
</reference>
<gene>
    <name evidence="1" type="ORF">DWW24_07000</name>
</gene>
<protein>
    <submittedName>
        <fullName evidence="1">6-bladed beta-propeller</fullName>
    </submittedName>
</protein>
<dbReference type="SUPFAM" id="SSF63825">
    <property type="entry name" value="YWTD domain"/>
    <property type="match status" value="1"/>
</dbReference>
<dbReference type="EMBL" id="QRYW01000012">
    <property type="protein sequence ID" value="RGV27596.1"/>
    <property type="molecule type" value="Genomic_DNA"/>
</dbReference>
<dbReference type="Proteomes" id="UP000283426">
    <property type="component" value="Unassembled WGS sequence"/>
</dbReference>
<organism evidence="1 2">
    <name type="scientific">Odoribacter splanchnicus</name>
    <dbReference type="NCBI Taxonomy" id="28118"/>
    <lineage>
        <taxon>Bacteria</taxon>
        <taxon>Pseudomonadati</taxon>
        <taxon>Bacteroidota</taxon>
        <taxon>Bacteroidia</taxon>
        <taxon>Bacteroidales</taxon>
        <taxon>Odoribacteraceae</taxon>
        <taxon>Odoribacter</taxon>
    </lineage>
</organism>
<evidence type="ECO:0000313" key="2">
    <source>
        <dbReference type="Proteomes" id="UP000283426"/>
    </source>
</evidence>